<dbReference type="RefSeq" id="WP_078809649.1">
    <property type="nucleotide sequence ID" value="NZ_FUWM01000008.1"/>
</dbReference>
<dbReference type="SUPFAM" id="SSF160996">
    <property type="entry name" value="HI0933 insert domain-like"/>
    <property type="match status" value="1"/>
</dbReference>
<dbReference type="AlphaFoldDB" id="A0A1T4LJA0"/>
<keyword evidence="2" id="KW-0285">Flavoprotein</keyword>
<gene>
    <name evidence="6" type="ORF">SAMN02745118_01166</name>
</gene>
<accession>A0A1T4LJA0</accession>
<evidence type="ECO:0000256" key="3">
    <source>
        <dbReference type="ARBA" id="ARBA00022827"/>
    </source>
</evidence>
<keyword evidence="3" id="KW-0274">FAD</keyword>
<sequence length="411" mass="44708">MEDKVIVVGGGAAGMIAAGIAAKNGADVLLLEKNEQLGKKILITGKGRCNLTNDCDIEEIINNFPDTGSFLYSALYTFSNYQLREFFDQLGVPTKVERGDRVFPKSDSAIDVVAALKKYLDKNGVKIKLNTAVDNLLVEKNQIKGVIDRSGNQYLAKKVIFTPGGAVYPSTGSSGDGYNILKDVGHTVKPIKPSLVPLETKEEWATEAQGLPLKNVEATLYFNEQPIKSEFGELLFTHFGISGPIVLTLSRDVVNHLGKGSLKLEIDLKPALSKEKLDRRIQRDFNKYSRKQFKNSLGDLLPSTLIPIIIDLSPIPEDKFVNQINAGERSQLVKLFKGLTLTILGTRGLRQAIVTKGGVATDEIDPSTMESKIVSGLYLAGEVIDIDAYTGGFNLQAAFSTGYLAGINIIN</sequence>
<dbReference type="PANTHER" id="PTHR42887:SF2">
    <property type="entry name" value="OS12G0638800 PROTEIN"/>
    <property type="match status" value="1"/>
</dbReference>
<feature type="domain" description="RsdA/BaiN/AoA(So)-like insert" evidence="5">
    <location>
        <begin position="192"/>
        <end position="354"/>
    </location>
</feature>
<dbReference type="Pfam" id="PF22780">
    <property type="entry name" value="HI0933_like_1st"/>
    <property type="match status" value="1"/>
</dbReference>
<comment type="cofactor">
    <cofactor evidence="1">
        <name>FAD</name>
        <dbReference type="ChEBI" id="CHEBI:57692"/>
    </cofactor>
</comment>
<dbReference type="PRINTS" id="PR00411">
    <property type="entry name" value="PNDRDTASEI"/>
</dbReference>
<evidence type="ECO:0000256" key="2">
    <source>
        <dbReference type="ARBA" id="ARBA00022630"/>
    </source>
</evidence>
<dbReference type="SUPFAM" id="SSF51905">
    <property type="entry name" value="FAD/NAD(P)-binding domain"/>
    <property type="match status" value="1"/>
</dbReference>
<evidence type="ECO:0000259" key="5">
    <source>
        <dbReference type="Pfam" id="PF22780"/>
    </source>
</evidence>
<dbReference type="InterPro" id="IPR055178">
    <property type="entry name" value="RsdA/BaiN/AoA(So)-like_dom"/>
</dbReference>
<name>A0A1T4LJA0_9FIRM</name>
<organism evidence="6 7">
    <name type="scientific">Selenihalanaerobacter shriftii</name>
    <dbReference type="NCBI Taxonomy" id="142842"/>
    <lineage>
        <taxon>Bacteria</taxon>
        <taxon>Bacillati</taxon>
        <taxon>Bacillota</taxon>
        <taxon>Clostridia</taxon>
        <taxon>Halanaerobiales</taxon>
        <taxon>Halobacteroidaceae</taxon>
        <taxon>Selenihalanaerobacter</taxon>
    </lineage>
</organism>
<dbReference type="Gene3D" id="1.10.8.260">
    <property type="entry name" value="HI0933 insert domain-like"/>
    <property type="match status" value="1"/>
</dbReference>
<reference evidence="7" key="1">
    <citation type="submission" date="2017-02" db="EMBL/GenBank/DDBJ databases">
        <authorList>
            <person name="Varghese N."/>
            <person name="Submissions S."/>
        </authorList>
    </citation>
    <scope>NUCLEOTIDE SEQUENCE [LARGE SCALE GENOMIC DNA]</scope>
    <source>
        <strain evidence="7">ATCC BAA-73</strain>
    </source>
</reference>
<evidence type="ECO:0000259" key="4">
    <source>
        <dbReference type="Pfam" id="PF03486"/>
    </source>
</evidence>
<dbReference type="OrthoDB" id="9773233at2"/>
<evidence type="ECO:0008006" key="8">
    <source>
        <dbReference type="Google" id="ProtNLM"/>
    </source>
</evidence>
<dbReference type="EMBL" id="FUWM01000008">
    <property type="protein sequence ID" value="SJZ54810.1"/>
    <property type="molecule type" value="Genomic_DNA"/>
</dbReference>
<dbReference type="Gene3D" id="3.50.50.60">
    <property type="entry name" value="FAD/NAD(P)-binding domain"/>
    <property type="match status" value="1"/>
</dbReference>
<keyword evidence="7" id="KW-1185">Reference proteome</keyword>
<evidence type="ECO:0000313" key="6">
    <source>
        <dbReference type="EMBL" id="SJZ54810.1"/>
    </source>
</evidence>
<dbReference type="InterPro" id="IPR036188">
    <property type="entry name" value="FAD/NAD-bd_sf"/>
</dbReference>
<protein>
    <recommendedName>
        <fullName evidence="8">Aminoacetone oxidase family FAD-binding enzyme</fullName>
    </recommendedName>
</protein>
<dbReference type="NCBIfam" id="TIGR00275">
    <property type="entry name" value="aminoacetone oxidase family FAD-binding enzyme"/>
    <property type="match status" value="1"/>
</dbReference>
<proteinExistence type="predicted"/>
<evidence type="ECO:0000313" key="7">
    <source>
        <dbReference type="Proteomes" id="UP000190625"/>
    </source>
</evidence>
<feature type="domain" description="RsdA/BaiN/AoA(So)-like Rossmann fold-like" evidence="4">
    <location>
        <begin position="4"/>
        <end position="406"/>
    </location>
</feature>
<dbReference type="InterPro" id="IPR004792">
    <property type="entry name" value="BaiN-like"/>
</dbReference>
<dbReference type="InterPro" id="IPR023166">
    <property type="entry name" value="BaiN-like_dom_sf"/>
</dbReference>
<dbReference type="STRING" id="142842.SAMN02745118_01166"/>
<dbReference type="InterPro" id="IPR057661">
    <property type="entry name" value="RsdA/BaiN/AoA(So)_Rossmann"/>
</dbReference>
<dbReference type="PANTHER" id="PTHR42887">
    <property type="entry name" value="OS12G0638800 PROTEIN"/>
    <property type="match status" value="1"/>
</dbReference>
<dbReference type="Gene3D" id="2.40.30.10">
    <property type="entry name" value="Translation factors"/>
    <property type="match status" value="1"/>
</dbReference>
<evidence type="ECO:0000256" key="1">
    <source>
        <dbReference type="ARBA" id="ARBA00001974"/>
    </source>
</evidence>
<dbReference type="Pfam" id="PF03486">
    <property type="entry name" value="HI0933_like"/>
    <property type="match status" value="1"/>
</dbReference>
<dbReference type="Proteomes" id="UP000190625">
    <property type="component" value="Unassembled WGS sequence"/>
</dbReference>